<keyword evidence="1" id="KW-0812">Transmembrane</keyword>
<evidence type="ECO:0000313" key="3">
    <source>
        <dbReference type="Proteomes" id="UP000183209"/>
    </source>
</evidence>
<dbReference type="SUPFAM" id="SSF103473">
    <property type="entry name" value="MFS general substrate transporter"/>
    <property type="match status" value="1"/>
</dbReference>
<accession>A0A1I6QTB3</accession>
<gene>
    <name evidence="2" type="ORF">SAMN04487906_0843</name>
</gene>
<organism evidence="2 3">
    <name type="scientific">Zhouia amylolytica</name>
    <dbReference type="NCBI Taxonomy" id="376730"/>
    <lineage>
        <taxon>Bacteria</taxon>
        <taxon>Pseudomonadati</taxon>
        <taxon>Bacteroidota</taxon>
        <taxon>Flavobacteriia</taxon>
        <taxon>Flavobacteriales</taxon>
        <taxon>Flavobacteriaceae</taxon>
        <taxon>Zhouia</taxon>
    </lineage>
</organism>
<evidence type="ECO:0000313" key="2">
    <source>
        <dbReference type="EMBL" id="SFS55518.1"/>
    </source>
</evidence>
<keyword evidence="1" id="KW-1133">Transmembrane helix</keyword>
<dbReference type="InterPro" id="IPR036259">
    <property type="entry name" value="MFS_trans_sf"/>
</dbReference>
<reference evidence="2 3" key="1">
    <citation type="submission" date="2016-10" db="EMBL/GenBank/DDBJ databases">
        <authorList>
            <person name="de Groot N.N."/>
        </authorList>
    </citation>
    <scope>NUCLEOTIDE SEQUENCE [LARGE SCALE GENOMIC DNA]</scope>
    <source>
        <strain evidence="2 3">CGMCC 1.6114</strain>
    </source>
</reference>
<sequence>MESIKTKSYLQEKKGGSKAKKDVILIGAIAFLGAIAPFLHIFYINSGVTGIFGFKEMSSFLFAIGFPVLAVCYGFILNFISYKLEELRATFQLISIVVMSIGFYFISWAIIPSVQDYPPLMYYGFMILIAIACSLFMINLHNLLPSSDHLKLVVRYLTTVIEFEGKEHAKDKDAYERNVSKPIKDYVDEQTK</sequence>
<dbReference type="AlphaFoldDB" id="A0A1I6QTB3"/>
<keyword evidence="1" id="KW-0472">Membrane</keyword>
<evidence type="ECO:0000256" key="1">
    <source>
        <dbReference type="SAM" id="Phobius"/>
    </source>
</evidence>
<dbReference type="Proteomes" id="UP000183209">
    <property type="component" value="Unassembled WGS sequence"/>
</dbReference>
<feature type="transmembrane region" description="Helical" evidence="1">
    <location>
        <begin position="57"/>
        <end position="81"/>
    </location>
</feature>
<protein>
    <submittedName>
        <fullName evidence="2">Uncharacterized protein</fullName>
    </submittedName>
</protein>
<feature type="transmembrane region" description="Helical" evidence="1">
    <location>
        <begin position="120"/>
        <end position="140"/>
    </location>
</feature>
<feature type="transmembrane region" description="Helical" evidence="1">
    <location>
        <begin position="23"/>
        <end position="45"/>
    </location>
</feature>
<feature type="transmembrane region" description="Helical" evidence="1">
    <location>
        <begin position="93"/>
        <end position="114"/>
    </location>
</feature>
<proteinExistence type="predicted"/>
<dbReference type="EMBL" id="FPAG01000002">
    <property type="protein sequence ID" value="SFS55518.1"/>
    <property type="molecule type" value="Genomic_DNA"/>
</dbReference>
<name>A0A1I6QTB3_9FLAO</name>
<dbReference type="OrthoDB" id="1465307at2"/>
<dbReference type="RefSeq" id="WP_139226603.1">
    <property type="nucleotide sequence ID" value="NZ_FPAG01000002.1"/>
</dbReference>